<dbReference type="RefSeq" id="WP_077349464.1">
    <property type="nucleotide sequence ID" value="NZ_CP019607.1"/>
</dbReference>
<keyword evidence="4" id="KW-0325">Glycoprotein</keyword>
<dbReference type="CDD" id="cd16031">
    <property type="entry name" value="G6S_like"/>
    <property type="match status" value="1"/>
</dbReference>
<evidence type="ECO:0000313" key="6">
    <source>
        <dbReference type="EMBL" id="AQP50787.1"/>
    </source>
</evidence>
<dbReference type="Pfam" id="PF00884">
    <property type="entry name" value="Sulfatase"/>
    <property type="match status" value="1"/>
</dbReference>
<evidence type="ECO:0000259" key="5">
    <source>
        <dbReference type="Pfam" id="PF00884"/>
    </source>
</evidence>
<evidence type="ECO:0000256" key="3">
    <source>
        <dbReference type="ARBA" id="ARBA00022801"/>
    </source>
</evidence>
<accession>A0A1Q2CXI1</accession>
<dbReference type="EMBL" id="CP019607">
    <property type="protein sequence ID" value="AQP50787.1"/>
    <property type="molecule type" value="Genomic_DNA"/>
</dbReference>
<evidence type="ECO:0000256" key="1">
    <source>
        <dbReference type="ARBA" id="ARBA00008779"/>
    </source>
</evidence>
<feature type="domain" description="Sulfatase N-terminal" evidence="5">
    <location>
        <begin position="8"/>
        <end position="350"/>
    </location>
</feature>
<dbReference type="InterPro" id="IPR017850">
    <property type="entry name" value="Alkaline_phosphatase_core_sf"/>
</dbReference>
<gene>
    <name evidence="6" type="ORF">BW733_08045</name>
</gene>
<sequence length="486" mass="55046">MSTATARPNLLFVMSDDHAAHAISAYGSAVNQTPNIDRIAQEGARLDRVFCTNSICTPSRATILTGTYSHVNGACSIYSELDYRVPPYSQVLRAAGYQTAIFGKWHLGVSPQARPRGFDDWRIFPGQGAYVDPVMYGPDGEGVVEGYATDIITDLSLEWLQVRNRDRPFCLMVHHKAPHRPWVPHERHRDLYPAGSIPEPLTMWDDHSGRASVVQAVRMTIADDLTDADIKETVPAELLGAENTRERAAWKYQRYMRDYLQTVQAVDDGVGRLLDWLDAEGLAENTIVVYTSDQGFFLGDHGWFDKRLMYEQSLGMPLVIRWPAEITAGTRCQEMITNVDFAATFLDMCGLDPDVALPHQQGRSFRVLLRGTDVPDWPSAVYYRYWEHDDPEHLAPAHYGVRSEDFKYIVYYNDGLGTPGSSERVLPTEYELFDLRRDPAELHNVVDDPDYAAVRLELEAELGRLQDKYADEPYQGPQTPRLHWST</sequence>
<dbReference type="Proteomes" id="UP000188235">
    <property type="component" value="Chromosome"/>
</dbReference>
<dbReference type="InterPro" id="IPR024607">
    <property type="entry name" value="Sulfatase_CS"/>
</dbReference>
<keyword evidence="7" id="KW-1185">Reference proteome</keyword>
<dbReference type="KEGG" id="tfa:BW733_08045"/>
<dbReference type="SUPFAM" id="SSF53649">
    <property type="entry name" value="Alkaline phosphatase-like"/>
    <property type="match status" value="1"/>
</dbReference>
<evidence type="ECO:0000256" key="4">
    <source>
        <dbReference type="ARBA" id="ARBA00023180"/>
    </source>
</evidence>
<dbReference type="AlphaFoldDB" id="A0A1Q2CXI1"/>
<evidence type="ECO:0000313" key="7">
    <source>
        <dbReference type="Proteomes" id="UP000188235"/>
    </source>
</evidence>
<dbReference type="STRING" id="399497.BW733_08045"/>
<dbReference type="PANTHER" id="PTHR43108:SF6">
    <property type="entry name" value="N-SULPHOGLUCOSAMINE SULPHOHYDROLASE"/>
    <property type="match status" value="1"/>
</dbReference>
<organism evidence="6 7">
    <name type="scientific">Tessaracoccus flavescens</name>
    <dbReference type="NCBI Taxonomy" id="399497"/>
    <lineage>
        <taxon>Bacteria</taxon>
        <taxon>Bacillati</taxon>
        <taxon>Actinomycetota</taxon>
        <taxon>Actinomycetes</taxon>
        <taxon>Propionibacteriales</taxon>
        <taxon>Propionibacteriaceae</taxon>
        <taxon>Tessaracoccus</taxon>
    </lineage>
</organism>
<evidence type="ECO:0000256" key="2">
    <source>
        <dbReference type="ARBA" id="ARBA00022729"/>
    </source>
</evidence>
<dbReference type="PROSITE" id="PS00523">
    <property type="entry name" value="SULFATASE_1"/>
    <property type="match status" value="1"/>
</dbReference>
<keyword evidence="3" id="KW-0378">Hydrolase</keyword>
<reference evidence="6 7" key="1">
    <citation type="journal article" date="2008" name="Int. J. Syst. Evol. Microbiol.">
        <title>Tessaracoccus flavescens sp. nov., isolated from marine sediment.</title>
        <authorList>
            <person name="Lee D.W."/>
            <person name="Lee S.D."/>
        </authorList>
    </citation>
    <scope>NUCLEOTIDE SEQUENCE [LARGE SCALE GENOMIC DNA]</scope>
    <source>
        <strain evidence="6 7">SST-39T</strain>
    </source>
</reference>
<dbReference type="OrthoDB" id="9777306at2"/>
<comment type="similarity">
    <text evidence="1">Belongs to the sulfatase family.</text>
</comment>
<dbReference type="Gene3D" id="3.40.720.10">
    <property type="entry name" value="Alkaline Phosphatase, subunit A"/>
    <property type="match status" value="1"/>
</dbReference>
<name>A0A1Q2CXI1_9ACTN</name>
<proteinExistence type="inferred from homology"/>
<dbReference type="PANTHER" id="PTHR43108">
    <property type="entry name" value="N-ACETYLGLUCOSAMINE-6-SULFATASE FAMILY MEMBER"/>
    <property type="match status" value="1"/>
</dbReference>
<protein>
    <submittedName>
        <fullName evidence="6">Sulfatase</fullName>
    </submittedName>
</protein>
<dbReference type="GO" id="GO:0016787">
    <property type="term" value="F:hydrolase activity"/>
    <property type="evidence" value="ECO:0007669"/>
    <property type="project" value="UniProtKB-KW"/>
</dbReference>
<keyword evidence="2" id="KW-0732">Signal</keyword>
<dbReference type="InterPro" id="IPR000917">
    <property type="entry name" value="Sulfatase_N"/>
</dbReference>